<name>A0A6H0UGY1_9LACT</name>
<dbReference type="GO" id="GO:0005524">
    <property type="term" value="F:ATP binding"/>
    <property type="evidence" value="ECO:0007669"/>
    <property type="project" value="InterPro"/>
</dbReference>
<dbReference type="Pfam" id="PF07728">
    <property type="entry name" value="AAA_5"/>
    <property type="match status" value="1"/>
</dbReference>
<dbReference type="SUPFAM" id="SSF52540">
    <property type="entry name" value="P-loop containing nucleoside triphosphate hydrolases"/>
    <property type="match status" value="1"/>
</dbReference>
<feature type="domain" description="ATPase dynein-related AAA" evidence="1">
    <location>
        <begin position="412"/>
        <end position="538"/>
    </location>
</feature>
<sequence>MEWLLMGVEYVVSLEVFSEWYLERKENLLQEARRWKEKNRSLADDFLKEWPLEKLKDMNLDEYVTGKGPQNKSLCYEIEHGKYSDMYLGIRGGSAGKFGIYWNKKSGTYCDQKNRPIPENELQAKFSSLKNDLLEIIKSGISESFDDDAFTWKNSFHNRPAMVMKLLCAYSEKPIFSGINMNKDQREVWGRLVPLARVGGVYKQNFDITTSISKLHPELDGDLLSSILWSYRNSVLNTIEMEQQESDNSENTEQVEKDIKLPSKGWNKILYGPPGTGKTYSINEYKEKLISGQTLSHSIVNFDSFTWKETILLAMKREGYPSLKVKDIVALNLVQQYANTKSSKNAYQTISTVILTNADEESTALTSRNGLDIFTKDATDKWSVTENGKIAADEAESHISEEQLSDEDFFVKVVTFHQSYGYEDFIEGINAETEDGKISYQVKEGVFKKFCNDAKQYPDKNFLFVIDEINRGNISKIFGELITLIEPSKRIGASESLSVVLPYSGDVFGVPQNVFVLGTMNTADRSIAMMDTALRRRFDFIEKMPDPGVVRDEVGEIGSIDVASLLEIMNRRIEFLYDREHTLGHAFFLNIGTIGELKAVFENKIIPLLQEYFYEDYEKIQAVLNDTQQIYIVQVNDESDLFSNVFNELKSDNSDMKFEVANGVSDDDFIRFAMNITKVGD</sequence>
<protein>
    <submittedName>
        <fullName evidence="2">AAA domain-containing protein</fullName>
    </submittedName>
</protein>
<organism evidence="2 3">
    <name type="scientific">Pseudolactococcus raffinolactis</name>
    <dbReference type="NCBI Taxonomy" id="1366"/>
    <lineage>
        <taxon>Bacteria</taxon>
        <taxon>Bacillati</taxon>
        <taxon>Bacillota</taxon>
        <taxon>Bacilli</taxon>
        <taxon>Lactobacillales</taxon>
        <taxon>Streptococcaceae</taxon>
        <taxon>Pseudolactococcus</taxon>
    </lineage>
</organism>
<dbReference type="GO" id="GO:0016887">
    <property type="term" value="F:ATP hydrolysis activity"/>
    <property type="evidence" value="ECO:0007669"/>
    <property type="project" value="InterPro"/>
</dbReference>
<dbReference type="REBASE" id="394672">
    <property type="entry name" value="Lra195McrBCP"/>
</dbReference>
<dbReference type="AlphaFoldDB" id="A0A6H0UGY1"/>
<evidence type="ECO:0000313" key="2">
    <source>
        <dbReference type="EMBL" id="QIW54566.1"/>
    </source>
</evidence>
<dbReference type="InterPro" id="IPR052934">
    <property type="entry name" value="Methyl-DNA_Rec/Restrict_Enz"/>
</dbReference>
<dbReference type="EMBL" id="CP047616">
    <property type="protein sequence ID" value="QIW54566.1"/>
    <property type="molecule type" value="Genomic_DNA"/>
</dbReference>
<dbReference type="Gene3D" id="3.40.50.300">
    <property type="entry name" value="P-loop containing nucleotide triphosphate hydrolases"/>
    <property type="match status" value="1"/>
</dbReference>
<dbReference type="Proteomes" id="UP000501945">
    <property type="component" value="Chromosome"/>
</dbReference>
<evidence type="ECO:0000259" key="1">
    <source>
        <dbReference type="Pfam" id="PF07728"/>
    </source>
</evidence>
<proteinExistence type="predicted"/>
<dbReference type="PANTHER" id="PTHR37291:SF1">
    <property type="entry name" value="TYPE IV METHYL-DIRECTED RESTRICTION ENZYME ECOKMCRB SUBUNIT"/>
    <property type="match status" value="1"/>
</dbReference>
<reference evidence="2 3" key="1">
    <citation type="submission" date="2019-12" db="EMBL/GenBank/DDBJ databases">
        <title>Whole genome sequences of Lactococcus raffinolactis strains isolated from sewage.</title>
        <authorList>
            <person name="Ybazeta G."/>
            <person name="Ross M."/>
            <person name="Brabant-Kirwan D."/>
            <person name="Saleh M."/>
            <person name="Dillon J.A."/>
            <person name="Splinter K."/>
            <person name="Nokhbeh R."/>
        </authorList>
    </citation>
    <scope>NUCLEOTIDE SEQUENCE [LARGE SCALE GENOMIC DNA]</scope>
    <source>
        <strain evidence="2 3">Lr_19_5</strain>
    </source>
</reference>
<dbReference type="InterPro" id="IPR027417">
    <property type="entry name" value="P-loop_NTPase"/>
</dbReference>
<evidence type="ECO:0000313" key="3">
    <source>
        <dbReference type="Proteomes" id="UP000501945"/>
    </source>
</evidence>
<dbReference type="PANTHER" id="PTHR37291">
    <property type="entry name" value="5-METHYLCYTOSINE-SPECIFIC RESTRICTION ENZYME B"/>
    <property type="match status" value="1"/>
</dbReference>
<gene>
    <name evidence="2" type="ORF">GU336_10705</name>
</gene>
<dbReference type="InterPro" id="IPR011704">
    <property type="entry name" value="ATPase_dyneun-rel_AAA"/>
</dbReference>
<accession>A0A6H0UGY1</accession>